<dbReference type="InterPro" id="IPR016161">
    <property type="entry name" value="Ald_DH/histidinol_DH"/>
</dbReference>
<proteinExistence type="predicted"/>
<dbReference type="GO" id="GO:0009450">
    <property type="term" value="P:gamma-aminobutyric acid catabolic process"/>
    <property type="evidence" value="ECO:0007669"/>
    <property type="project" value="TreeGrafter"/>
</dbReference>
<feature type="domain" description="Aldehyde dehydrogenase" evidence="2">
    <location>
        <begin position="44"/>
        <end position="499"/>
    </location>
</feature>
<dbReference type="InterPro" id="IPR050740">
    <property type="entry name" value="Aldehyde_DH_Superfamily"/>
</dbReference>
<name>A0A6A6FHH6_9PEZI</name>
<dbReference type="PANTHER" id="PTHR43353">
    <property type="entry name" value="SUCCINATE-SEMIALDEHYDE DEHYDROGENASE, MITOCHONDRIAL"/>
    <property type="match status" value="1"/>
</dbReference>
<evidence type="ECO:0000313" key="3">
    <source>
        <dbReference type="EMBL" id="KAF2212801.1"/>
    </source>
</evidence>
<dbReference type="SUPFAM" id="SSF53720">
    <property type="entry name" value="ALDH-like"/>
    <property type="match status" value="1"/>
</dbReference>
<evidence type="ECO:0000259" key="2">
    <source>
        <dbReference type="Pfam" id="PF00171"/>
    </source>
</evidence>
<accession>A0A6A6FHH6</accession>
<organism evidence="3 4">
    <name type="scientific">Cercospora zeae-maydis SCOH1-5</name>
    <dbReference type="NCBI Taxonomy" id="717836"/>
    <lineage>
        <taxon>Eukaryota</taxon>
        <taxon>Fungi</taxon>
        <taxon>Dikarya</taxon>
        <taxon>Ascomycota</taxon>
        <taxon>Pezizomycotina</taxon>
        <taxon>Dothideomycetes</taxon>
        <taxon>Dothideomycetidae</taxon>
        <taxon>Mycosphaerellales</taxon>
        <taxon>Mycosphaerellaceae</taxon>
        <taxon>Cercospora</taxon>
    </lineage>
</organism>
<evidence type="ECO:0000313" key="4">
    <source>
        <dbReference type="Proteomes" id="UP000799539"/>
    </source>
</evidence>
<dbReference type="OrthoDB" id="310895at2759"/>
<dbReference type="InterPro" id="IPR016162">
    <property type="entry name" value="Ald_DH_N"/>
</dbReference>
<sequence>MAFALARSQFRQISGSRRLLQSRCLSTGQTVPLIINGKDVITHQTFDVVSPVQNAKSNECSSASLEHVEAAVEGAQKAFGKWRTTKPQERRDLFLRAASIMEKRKAELSQIIHEEIGADMGYQDFIIGLGVEGLKDTAGRIAGACTGSVPDVIQDGMRGMVLKRPYGVNLGIAPWNAPYHLGLRSFTFALATGNTAILKGPEFSPRCYYALADIFREAGLPDGALQLLFHRPADAAQITEALIAHPHMKKINFTGSSKVGSILAASAGKHLKPCLMELGGKANAFVLKDANLETAARECAMGAFLNAGQICMSTERILVHSSIAEEFKRVLGHTVNKIFGTAETTPILVTEASAKRNKALVSNALSKGASQLQLFTDDEIANLPDTRMRPVVLTDVKESMDLYRDESFGPSVSLYTFDDLDKAIDLANDTDYGLSAAIFTENLNAGFKLAERLDSGAVHINSMTVHDEFALPHGGVKKSGWGRFNGYQGLDEFLYCKTVTWTE</sequence>
<gene>
    <name evidence="3" type="ORF">CERZMDRAFT_40981</name>
</gene>
<keyword evidence="1" id="KW-0560">Oxidoreductase</keyword>
<dbReference type="AlphaFoldDB" id="A0A6A6FHH6"/>
<dbReference type="Gene3D" id="3.40.605.10">
    <property type="entry name" value="Aldehyde Dehydrogenase, Chain A, domain 1"/>
    <property type="match status" value="1"/>
</dbReference>
<keyword evidence="4" id="KW-1185">Reference proteome</keyword>
<evidence type="ECO:0000256" key="1">
    <source>
        <dbReference type="ARBA" id="ARBA00023002"/>
    </source>
</evidence>
<dbReference type="PANTHER" id="PTHR43353:SF6">
    <property type="entry name" value="CYTOPLASMIC ALDEHYDE DEHYDROGENASE (EUROFUNG)"/>
    <property type="match status" value="1"/>
</dbReference>
<reference evidence="3" key="1">
    <citation type="journal article" date="2020" name="Stud. Mycol.">
        <title>101 Dothideomycetes genomes: a test case for predicting lifestyles and emergence of pathogens.</title>
        <authorList>
            <person name="Haridas S."/>
            <person name="Albert R."/>
            <person name="Binder M."/>
            <person name="Bloem J."/>
            <person name="Labutti K."/>
            <person name="Salamov A."/>
            <person name="Andreopoulos B."/>
            <person name="Baker S."/>
            <person name="Barry K."/>
            <person name="Bills G."/>
            <person name="Bluhm B."/>
            <person name="Cannon C."/>
            <person name="Castanera R."/>
            <person name="Culley D."/>
            <person name="Daum C."/>
            <person name="Ezra D."/>
            <person name="Gonzalez J."/>
            <person name="Henrissat B."/>
            <person name="Kuo A."/>
            <person name="Liang C."/>
            <person name="Lipzen A."/>
            <person name="Lutzoni F."/>
            <person name="Magnuson J."/>
            <person name="Mondo S."/>
            <person name="Nolan M."/>
            <person name="Ohm R."/>
            <person name="Pangilinan J."/>
            <person name="Park H.-J."/>
            <person name="Ramirez L."/>
            <person name="Alfaro M."/>
            <person name="Sun H."/>
            <person name="Tritt A."/>
            <person name="Yoshinaga Y."/>
            <person name="Zwiers L.-H."/>
            <person name="Turgeon B."/>
            <person name="Goodwin S."/>
            <person name="Spatafora J."/>
            <person name="Crous P."/>
            <person name="Grigoriev I."/>
        </authorList>
    </citation>
    <scope>NUCLEOTIDE SEQUENCE</scope>
    <source>
        <strain evidence="3">SCOH1-5</strain>
    </source>
</reference>
<dbReference type="Pfam" id="PF00171">
    <property type="entry name" value="Aldedh"/>
    <property type="match status" value="1"/>
</dbReference>
<dbReference type="InterPro" id="IPR016163">
    <property type="entry name" value="Ald_DH_C"/>
</dbReference>
<dbReference type="InterPro" id="IPR015590">
    <property type="entry name" value="Aldehyde_DH_dom"/>
</dbReference>
<dbReference type="EMBL" id="ML992672">
    <property type="protein sequence ID" value="KAF2212801.1"/>
    <property type="molecule type" value="Genomic_DNA"/>
</dbReference>
<dbReference type="GO" id="GO:0004777">
    <property type="term" value="F:succinate-semialdehyde dehydrogenase (NAD+) activity"/>
    <property type="evidence" value="ECO:0007669"/>
    <property type="project" value="TreeGrafter"/>
</dbReference>
<dbReference type="Gene3D" id="3.40.309.10">
    <property type="entry name" value="Aldehyde Dehydrogenase, Chain A, domain 2"/>
    <property type="match status" value="1"/>
</dbReference>
<dbReference type="CDD" id="cd07105">
    <property type="entry name" value="ALDH_SaliADH"/>
    <property type="match status" value="1"/>
</dbReference>
<protein>
    <recommendedName>
        <fullName evidence="2">Aldehyde dehydrogenase domain-containing protein</fullName>
    </recommendedName>
</protein>
<dbReference type="Proteomes" id="UP000799539">
    <property type="component" value="Unassembled WGS sequence"/>
</dbReference>